<reference evidence="2" key="2">
    <citation type="submission" date="2021-12" db="EMBL/GenBank/DDBJ databases">
        <title>Resequencing data analysis of finger millet.</title>
        <authorList>
            <person name="Hatakeyama M."/>
            <person name="Aluri S."/>
            <person name="Balachadran M.T."/>
            <person name="Sivarajan S.R."/>
            <person name="Poveda L."/>
            <person name="Shimizu-Inatsugi R."/>
            <person name="Schlapbach R."/>
            <person name="Sreeman S.M."/>
            <person name="Shimizu K.K."/>
        </authorList>
    </citation>
    <scope>NUCLEOTIDE SEQUENCE</scope>
</reference>
<dbReference type="AlphaFoldDB" id="A0AAV5G7G8"/>
<feature type="region of interest" description="Disordered" evidence="1">
    <location>
        <begin position="93"/>
        <end position="121"/>
    </location>
</feature>
<comment type="caution">
    <text evidence="2">The sequence shown here is derived from an EMBL/GenBank/DDBJ whole genome shotgun (WGS) entry which is preliminary data.</text>
</comment>
<proteinExistence type="predicted"/>
<evidence type="ECO:0000256" key="1">
    <source>
        <dbReference type="SAM" id="MobiDB-lite"/>
    </source>
</evidence>
<dbReference type="Proteomes" id="UP001054889">
    <property type="component" value="Unassembled WGS sequence"/>
</dbReference>
<protein>
    <submittedName>
        <fullName evidence="2">Uncharacterized protein</fullName>
    </submittedName>
</protein>
<evidence type="ECO:0000313" key="3">
    <source>
        <dbReference type="Proteomes" id="UP001054889"/>
    </source>
</evidence>
<accession>A0AAV5G7G8</accession>
<organism evidence="2 3">
    <name type="scientific">Eleusine coracana subsp. coracana</name>
    <dbReference type="NCBI Taxonomy" id="191504"/>
    <lineage>
        <taxon>Eukaryota</taxon>
        <taxon>Viridiplantae</taxon>
        <taxon>Streptophyta</taxon>
        <taxon>Embryophyta</taxon>
        <taxon>Tracheophyta</taxon>
        <taxon>Spermatophyta</taxon>
        <taxon>Magnoliopsida</taxon>
        <taxon>Liliopsida</taxon>
        <taxon>Poales</taxon>
        <taxon>Poaceae</taxon>
        <taxon>PACMAD clade</taxon>
        <taxon>Chloridoideae</taxon>
        <taxon>Cynodonteae</taxon>
        <taxon>Eleusininae</taxon>
        <taxon>Eleusine</taxon>
    </lineage>
</organism>
<reference evidence="2" key="1">
    <citation type="journal article" date="2018" name="DNA Res.">
        <title>Multiple hybrid de novo genome assembly of finger millet, an orphan allotetraploid crop.</title>
        <authorList>
            <person name="Hatakeyama M."/>
            <person name="Aluri S."/>
            <person name="Balachadran M.T."/>
            <person name="Sivarajan S.R."/>
            <person name="Patrignani A."/>
            <person name="Gruter S."/>
            <person name="Poveda L."/>
            <person name="Shimizu-Inatsugi R."/>
            <person name="Baeten J."/>
            <person name="Francoijs K.J."/>
            <person name="Nataraja K.N."/>
            <person name="Reddy Y.A.N."/>
            <person name="Phadnis S."/>
            <person name="Ravikumar R.L."/>
            <person name="Schlapbach R."/>
            <person name="Sreeman S.M."/>
            <person name="Shimizu K.K."/>
        </authorList>
    </citation>
    <scope>NUCLEOTIDE SEQUENCE</scope>
</reference>
<sequence>MLCQFQGMQAYPQPQGAFPQPTFQQPIYPQQAYSQPVKASNPFDFGNEPGPVQGHMECSFSLLTTGTDSRNIDFPSVICGIFWQQGGLGSFSMGFDQQAPPRYPQPGTPPSYGSVGGNPFG</sequence>
<evidence type="ECO:0000313" key="2">
    <source>
        <dbReference type="EMBL" id="GJN41476.1"/>
    </source>
</evidence>
<gene>
    <name evidence="2" type="primary">gn00858</name>
    <name evidence="2" type="ORF">PR202_gn00858</name>
</gene>
<keyword evidence="3" id="KW-1185">Reference proteome</keyword>
<name>A0AAV5G7G8_ELECO</name>
<dbReference type="EMBL" id="BQKI01000363">
    <property type="protein sequence ID" value="GJN41476.1"/>
    <property type="molecule type" value="Genomic_DNA"/>
</dbReference>